<dbReference type="PANTHER" id="PTHR36701">
    <property type="entry name" value="EPOXYQUEUOSINE REDUCTASE QUEH"/>
    <property type="match status" value="1"/>
</dbReference>
<comment type="pathway">
    <text evidence="2 17">tRNA modification; tRNA-queuosine biosynthesis.</text>
</comment>
<sequence length="183" mass="20906">MRVLLHACCGPCALAPLDKLRSAGHEVEGLWYNPNIHPYSEYQRRLMTAGHVFGIRSARLHIQPPDFEVFLDRLTAAQREGKRCRSCWRWRLEMAAAVARREGFAAFSTTLLVSPHQENEAIREIGRAAAEKLGIVFLAEDFRPLYPAARKESRSLGLYHQNYCGCLYSEWERFSAVEPGRKS</sequence>
<feature type="disulfide bond" description="Redox-active" evidence="17">
    <location>
        <begin position="164"/>
        <end position="166"/>
    </location>
</feature>
<evidence type="ECO:0000256" key="9">
    <source>
        <dbReference type="ARBA" id="ARBA00022785"/>
    </source>
</evidence>
<dbReference type="HAMAP" id="MF_02089">
    <property type="entry name" value="QueH"/>
    <property type="match status" value="1"/>
</dbReference>
<dbReference type="Proteomes" id="UP000485484">
    <property type="component" value="Unassembled WGS sequence"/>
</dbReference>
<keyword evidence="11 17" id="KW-0408">Iron</keyword>
<evidence type="ECO:0000256" key="10">
    <source>
        <dbReference type="ARBA" id="ARBA00023002"/>
    </source>
</evidence>
<dbReference type="GO" id="GO:0008616">
    <property type="term" value="P:tRNA queuosine(34) biosynthetic process"/>
    <property type="evidence" value="ECO:0007669"/>
    <property type="project" value="UniProtKB-UniRule"/>
</dbReference>
<accession>A0A1V5MI45</accession>
<evidence type="ECO:0000256" key="4">
    <source>
        <dbReference type="ARBA" id="ARBA00012622"/>
    </source>
</evidence>
<dbReference type="EC" id="1.17.99.6" evidence="4 17"/>
<keyword evidence="13 17" id="KW-1015">Disulfide bond</keyword>
<keyword evidence="6 17" id="KW-0004">4Fe-4S</keyword>
<gene>
    <name evidence="17" type="primary">queH</name>
    <name evidence="18" type="ORF">BWY73_00734</name>
</gene>
<feature type="binding site" evidence="17">
    <location>
        <position position="8"/>
    </location>
    <ligand>
        <name>[4Fe-4S] cluster</name>
        <dbReference type="ChEBI" id="CHEBI:49883"/>
    </ligand>
</feature>
<evidence type="ECO:0000256" key="12">
    <source>
        <dbReference type="ARBA" id="ARBA00023014"/>
    </source>
</evidence>
<comment type="similarity">
    <text evidence="3 17">Belongs to the QueH family.</text>
</comment>
<proteinExistence type="inferred from homology"/>
<keyword evidence="14 17" id="KW-0676">Redox-active center</keyword>
<evidence type="ECO:0000256" key="17">
    <source>
        <dbReference type="HAMAP-Rule" id="MF_02089"/>
    </source>
</evidence>
<dbReference type="UniPathway" id="UPA00392"/>
<evidence type="ECO:0000256" key="11">
    <source>
        <dbReference type="ARBA" id="ARBA00023004"/>
    </source>
</evidence>
<dbReference type="GO" id="GO:0046872">
    <property type="term" value="F:metal ion binding"/>
    <property type="evidence" value="ECO:0007669"/>
    <property type="project" value="UniProtKB-KW"/>
</dbReference>
<feature type="binding site" evidence="17">
    <location>
        <position position="84"/>
    </location>
    <ligand>
        <name>[4Fe-4S] cluster</name>
        <dbReference type="ChEBI" id="CHEBI:49883"/>
    </ligand>
</feature>
<keyword evidence="9 17" id="KW-0671">Queuosine biosynthesis</keyword>
<comment type="caution">
    <text evidence="18">The sequence shown here is derived from an EMBL/GenBank/DDBJ whole genome shotgun (WGS) entry which is preliminary data.</text>
</comment>
<keyword evidence="7 17" id="KW-0819">tRNA processing</keyword>
<dbReference type="InterPro" id="IPR003828">
    <property type="entry name" value="QueH"/>
</dbReference>
<evidence type="ECO:0000256" key="14">
    <source>
        <dbReference type="ARBA" id="ARBA00023284"/>
    </source>
</evidence>
<dbReference type="Pfam" id="PF02677">
    <property type="entry name" value="QueH"/>
    <property type="match status" value="1"/>
</dbReference>
<evidence type="ECO:0000256" key="13">
    <source>
        <dbReference type="ARBA" id="ARBA00023157"/>
    </source>
</evidence>
<evidence type="ECO:0000256" key="8">
    <source>
        <dbReference type="ARBA" id="ARBA00022723"/>
    </source>
</evidence>
<feature type="binding site" evidence="17">
    <location>
        <position position="9"/>
    </location>
    <ligand>
        <name>[4Fe-4S] cluster</name>
        <dbReference type="ChEBI" id="CHEBI:49883"/>
    </ligand>
</feature>
<protein>
    <recommendedName>
        <fullName evidence="5 17">Epoxyqueuosine reductase QueH</fullName>
        <ecNumber evidence="4 17">1.17.99.6</ecNumber>
    </recommendedName>
    <alternativeName>
        <fullName evidence="15 17">Queuosine biosynthesis protein QueH</fullName>
    </alternativeName>
</protein>
<evidence type="ECO:0000256" key="3">
    <source>
        <dbReference type="ARBA" id="ARBA00008207"/>
    </source>
</evidence>
<dbReference type="AlphaFoldDB" id="A0A1V5MI45"/>
<organism evidence="18">
    <name type="scientific">candidate division TA06 bacterium ADurb.Bin417</name>
    <dbReference type="NCBI Taxonomy" id="1852828"/>
    <lineage>
        <taxon>Bacteria</taxon>
        <taxon>Bacteria division TA06</taxon>
    </lineage>
</organism>
<evidence type="ECO:0000256" key="6">
    <source>
        <dbReference type="ARBA" id="ARBA00022485"/>
    </source>
</evidence>
<feature type="binding site" evidence="17">
    <location>
        <position position="87"/>
    </location>
    <ligand>
        <name>[4Fe-4S] cluster</name>
        <dbReference type="ChEBI" id="CHEBI:49883"/>
    </ligand>
</feature>
<dbReference type="PANTHER" id="PTHR36701:SF1">
    <property type="entry name" value="EPOXYQUEUOSINE REDUCTASE QUEH"/>
    <property type="match status" value="1"/>
</dbReference>
<evidence type="ECO:0000256" key="7">
    <source>
        <dbReference type="ARBA" id="ARBA00022694"/>
    </source>
</evidence>
<evidence type="ECO:0000256" key="2">
    <source>
        <dbReference type="ARBA" id="ARBA00004691"/>
    </source>
</evidence>
<comment type="catalytic activity">
    <reaction evidence="16 17">
        <text>epoxyqueuosine(34) in tRNA + AH2 = queuosine(34) in tRNA + A + H2O</text>
        <dbReference type="Rhea" id="RHEA:32159"/>
        <dbReference type="Rhea" id="RHEA-COMP:18571"/>
        <dbReference type="Rhea" id="RHEA-COMP:18582"/>
        <dbReference type="ChEBI" id="CHEBI:13193"/>
        <dbReference type="ChEBI" id="CHEBI:15377"/>
        <dbReference type="ChEBI" id="CHEBI:17499"/>
        <dbReference type="ChEBI" id="CHEBI:194431"/>
        <dbReference type="ChEBI" id="CHEBI:194443"/>
        <dbReference type="EC" id="1.17.99.6"/>
    </reaction>
</comment>
<evidence type="ECO:0000313" key="18">
    <source>
        <dbReference type="EMBL" id="OPZ92590.1"/>
    </source>
</evidence>
<keyword evidence="12 17" id="KW-0411">Iron-sulfur</keyword>
<reference evidence="18" key="1">
    <citation type="submission" date="2017-02" db="EMBL/GenBank/DDBJ databases">
        <title>Delving into the versatile metabolic prowess of the omnipresent phylum Bacteroidetes.</title>
        <authorList>
            <person name="Nobu M.K."/>
            <person name="Mei R."/>
            <person name="Narihiro T."/>
            <person name="Kuroda K."/>
            <person name="Liu W.-T."/>
        </authorList>
    </citation>
    <scope>NUCLEOTIDE SEQUENCE</scope>
    <source>
        <strain evidence="18">ADurb.Bin417</strain>
    </source>
</reference>
<keyword evidence="8 17" id="KW-0479">Metal-binding</keyword>
<comment type="function">
    <text evidence="1 17">Catalyzes the conversion of epoxyqueuosine (oQ) to queuosine (Q), which is a hypermodified base found in the wobble positions of tRNA(Asp), tRNA(Asn), tRNA(His) and tRNA(Tyr).</text>
</comment>
<evidence type="ECO:0000256" key="5">
    <source>
        <dbReference type="ARBA" id="ARBA00016895"/>
    </source>
</evidence>
<name>A0A1V5MI45_UNCT6</name>
<dbReference type="GO" id="GO:0052693">
    <property type="term" value="F:epoxyqueuosine reductase activity"/>
    <property type="evidence" value="ECO:0007669"/>
    <property type="project" value="UniProtKB-UniRule"/>
</dbReference>
<dbReference type="EMBL" id="MWAK01000084">
    <property type="protein sequence ID" value="OPZ92590.1"/>
    <property type="molecule type" value="Genomic_DNA"/>
</dbReference>
<keyword evidence="10 17" id="KW-0560">Oxidoreductase</keyword>
<evidence type="ECO:0000256" key="15">
    <source>
        <dbReference type="ARBA" id="ARBA00031446"/>
    </source>
</evidence>
<evidence type="ECO:0000256" key="16">
    <source>
        <dbReference type="ARBA" id="ARBA00047415"/>
    </source>
</evidence>
<dbReference type="GO" id="GO:0051539">
    <property type="term" value="F:4 iron, 4 sulfur cluster binding"/>
    <property type="evidence" value="ECO:0007669"/>
    <property type="project" value="UniProtKB-UniRule"/>
</dbReference>
<evidence type="ECO:0000256" key="1">
    <source>
        <dbReference type="ARBA" id="ARBA00002268"/>
    </source>
</evidence>